<evidence type="ECO:0000313" key="1">
    <source>
        <dbReference type="EMBL" id="EMD28367.1"/>
    </source>
</evidence>
<name>M2QRD5_9PSEU</name>
<dbReference type="EMBL" id="ANMG01000013">
    <property type="protein sequence ID" value="EMD28367.1"/>
    <property type="molecule type" value="Genomic_DNA"/>
</dbReference>
<evidence type="ECO:0000313" key="4">
    <source>
        <dbReference type="Proteomes" id="UP000188551"/>
    </source>
</evidence>
<reference evidence="2 4" key="2">
    <citation type="submission" date="2017-02" db="EMBL/GenBank/DDBJ databases">
        <title>Amycolatopsis azurea DSM 43854 draft genome.</title>
        <authorList>
            <person name="Mayilraj S."/>
        </authorList>
    </citation>
    <scope>NUCLEOTIDE SEQUENCE [LARGE SCALE GENOMIC DNA]</scope>
    <source>
        <strain evidence="2 4">DSM 43854</strain>
    </source>
</reference>
<dbReference type="RefSeq" id="WP_005153510.1">
    <property type="nucleotide sequence ID" value="NZ_ANMG01000013.1"/>
</dbReference>
<comment type="caution">
    <text evidence="1">The sequence shown here is derived from an EMBL/GenBank/DDBJ whole genome shotgun (WGS) entry which is preliminary data.</text>
</comment>
<dbReference type="PATRIC" id="fig|1238180.3.peg.1830"/>
<organism evidence="1 3">
    <name type="scientific">Amycolatopsis azurea DSM 43854</name>
    <dbReference type="NCBI Taxonomy" id="1238180"/>
    <lineage>
        <taxon>Bacteria</taxon>
        <taxon>Bacillati</taxon>
        <taxon>Actinomycetota</taxon>
        <taxon>Actinomycetes</taxon>
        <taxon>Pseudonocardiales</taxon>
        <taxon>Pseudonocardiaceae</taxon>
        <taxon>Amycolatopsis</taxon>
    </lineage>
</organism>
<gene>
    <name evidence="2" type="ORF">B0293_11095</name>
    <name evidence="1" type="ORF">C791_1041</name>
</gene>
<protein>
    <submittedName>
        <fullName evidence="1">Uncharacterized protein</fullName>
    </submittedName>
</protein>
<dbReference type="AlphaFoldDB" id="M2QRD5"/>
<proteinExistence type="predicted"/>
<evidence type="ECO:0000313" key="3">
    <source>
        <dbReference type="Proteomes" id="UP000014137"/>
    </source>
</evidence>
<dbReference type="OrthoDB" id="3614806at2"/>
<dbReference type="Proteomes" id="UP000188551">
    <property type="component" value="Unassembled WGS sequence"/>
</dbReference>
<evidence type="ECO:0000313" key="2">
    <source>
        <dbReference type="EMBL" id="OOC06586.1"/>
    </source>
</evidence>
<accession>M2QRD5</accession>
<reference evidence="1 3" key="1">
    <citation type="submission" date="2012-10" db="EMBL/GenBank/DDBJ databases">
        <title>Genome assembly of Amycolatopsis azurea DSM 43854.</title>
        <authorList>
            <person name="Khatri I."/>
            <person name="Kaur I."/>
            <person name="Subramanian S."/>
            <person name="Mayilraj S."/>
        </authorList>
    </citation>
    <scope>NUCLEOTIDE SEQUENCE [LARGE SCALE GENOMIC DNA]</scope>
    <source>
        <strain evidence="1 3">DSM 43854</strain>
    </source>
</reference>
<keyword evidence="4" id="KW-1185">Reference proteome</keyword>
<sequence length="241" mass="26844">MGSDWSWTLTLPDGALSPAAIERLLDLAGTFGLSPHRPDGGHNGFDNSPGHEGEHRVLNRDQLVRGLAEGTWSTNLWTRSEVDVWLSTVPSGQTVSLSLDSCHCRRIPDARAEPFRELHRRLTELWTAIAGETGALFGRVEDERSLEQIWSELPGPLPDVSAPPLGSWPDWLSWHTYFDAARYRMLSPLPAELDVRRTPDGGAVIVLAADPAAVDPLEFARLHRRYRQMPNKAEALPDENF</sequence>
<dbReference type="Proteomes" id="UP000014137">
    <property type="component" value="Unassembled WGS sequence"/>
</dbReference>
<dbReference type="EMBL" id="MUXN01000007">
    <property type="protein sequence ID" value="OOC06586.1"/>
    <property type="molecule type" value="Genomic_DNA"/>
</dbReference>